<feature type="domain" description="BRCT" evidence="1">
    <location>
        <begin position="10"/>
        <end position="111"/>
    </location>
</feature>
<dbReference type="InterPro" id="IPR001357">
    <property type="entry name" value="BRCT_dom"/>
</dbReference>
<dbReference type="PROSITE" id="PS50172">
    <property type="entry name" value="BRCT"/>
    <property type="match status" value="1"/>
</dbReference>
<keyword evidence="3" id="KW-1185">Reference proteome</keyword>
<dbReference type="InterPro" id="IPR036420">
    <property type="entry name" value="BRCT_dom_sf"/>
</dbReference>
<dbReference type="SUPFAM" id="SSF52113">
    <property type="entry name" value="BRCT domain"/>
    <property type="match status" value="1"/>
</dbReference>
<reference evidence="2 3" key="1">
    <citation type="submission" date="2019-04" db="EMBL/GenBank/DDBJ databases">
        <authorList>
            <person name="Van Vliet M D."/>
        </authorList>
    </citation>
    <scope>NUCLEOTIDE SEQUENCE [LARGE SCALE GENOMIC DNA]</scope>
    <source>
        <strain evidence="2 3">F1</strain>
    </source>
</reference>
<dbReference type="RefSeq" id="WP_168441867.1">
    <property type="nucleotide sequence ID" value="NZ_CAAHFG010000001.1"/>
</dbReference>
<evidence type="ECO:0000259" key="1">
    <source>
        <dbReference type="PROSITE" id="PS50172"/>
    </source>
</evidence>
<evidence type="ECO:0000313" key="3">
    <source>
        <dbReference type="Proteomes" id="UP000366872"/>
    </source>
</evidence>
<dbReference type="Proteomes" id="UP000366872">
    <property type="component" value="Unassembled WGS sequence"/>
</dbReference>
<dbReference type="Pfam" id="PF00533">
    <property type="entry name" value="BRCT"/>
    <property type="match status" value="1"/>
</dbReference>
<dbReference type="EMBL" id="CAAHFG010000001">
    <property type="protein sequence ID" value="VGO11591.1"/>
    <property type="molecule type" value="Genomic_DNA"/>
</dbReference>
<protein>
    <recommendedName>
        <fullName evidence="1">BRCT domain-containing protein</fullName>
    </recommendedName>
</protein>
<sequence length="111" mass="12091">MKPDLLYTTNPEISFEGKSFCLTGVFDGYKRTDLEHCVEGNGGTFTPNVSEGTDYLVIGSKGTRCCSFACCTRVVEKAVELKKHGASLEFIKESDFLRVLGASGSLPEQIL</sequence>
<accession>A0A6C2TW84</accession>
<proteinExistence type="predicted"/>
<evidence type="ECO:0000313" key="2">
    <source>
        <dbReference type="EMBL" id="VGO11591.1"/>
    </source>
</evidence>
<gene>
    <name evidence="2" type="ORF">PDESU_00136</name>
</gene>
<name>A0A6C2TW84_PONDE</name>
<dbReference type="AlphaFoldDB" id="A0A6C2TW84"/>
<dbReference type="Gene3D" id="3.40.50.10190">
    <property type="entry name" value="BRCT domain"/>
    <property type="match status" value="1"/>
</dbReference>
<dbReference type="CDD" id="cd17748">
    <property type="entry name" value="BRCT_DNA_ligase_like"/>
    <property type="match status" value="1"/>
</dbReference>
<organism evidence="2 3">
    <name type="scientific">Pontiella desulfatans</name>
    <dbReference type="NCBI Taxonomy" id="2750659"/>
    <lineage>
        <taxon>Bacteria</taxon>
        <taxon>Pseudomonadati</taxon>
        <taxon>Kiritimatiellota</taxon>
        <taxon>Kiritimatiellia</taxon>
        <taxon>Kiritimatiellales</taxon>
        <taxon>Pontiellaceae</taxon>
        <taxon>Pontiella</taxon>
    </lineage>
</organism>